<evidence type="ECO:0000256" key="3">
    <source>
        <dbReference type="ARBA" id="ARBA00023163"/>
    </source>
</evidence>
<accession>A0A2Z2PPN7</accession>
<dbReference type="GO" id="GO:0000976">
    <property type="term" value="F:transcription cis-regulatory region binding"/>
    <property type="evidence" value="ECO:0007669"/>
    <property type="project" value="TreeGrafter"/>
</dbReference>
<dbReference type="KEGG" id="aro:B0909_24380"/>
<evidence type="ECO:0000313" key="7">
    <source>
        <dbReference type="EMBL" id="CAD0217539.1"/>
    </source>
</evidence>
<evidence type="ECO:0000313" key="9">
    <source>
        <dbReference type="Proteomes" id="UP000315434"/>
    </source>
</evidence>
<evidence type="ECO:0000256" key="2">
    <source>
        <dbReference type="ARBA" id="ARBA00023125"/>
    </source>
</evidence>
<dbReference type="SUPFAM" id="SSF46689">
    <property type="entry name" value="Homeodomain-like"/>
    <property type="match status" value="1"/>
</dbReference>
<dbReference type="EMBL" id="CAICSX020000003">
    <property type="protein sequence ID" value="CAD0217539.1"/>
    <property type="molecule type" value="Genomic_DNA"/>
</dbReference>
<dbReference type="InterPro" id="IPR009057">
    <property type="entry name" value="Homeodomain-like_sf"/>
</dbReference>
<dbReference type="PRINTS" id="PR00455">
    <property type="entry name" value="HTHTETR"/>
</dbReference>
<dbReference type="Proteomes" id="UP000315434">
    <property type="component" value="Unassembled WGS sequence"/>
</dbReference>
<feature type="domain" description="HTH tetR-type" evidence="5">
    <location>
        <begin position="9"/>
        <end position="69"/>
    </location>
</feature>
<dbReference type="RefSeq" id="WP_077768155.1">
    <property type="nucleotide sequence ID" value="NZ_CAICSX020000003.1"/>
</dbReference>
<reference evidence="7 10" key="3">
    <citation type="submission" date="2020-06" db="EMBL/GenBank/DDBJ databases">
        <authorList>
            <person name="De Coninck B."/>
            <person name="Ibrahim H."/>
        </authorList>
    </citation>
    <scope>NUCLEOTIDE SEQUENCE [LARGE SCALE GENOMIC DNA]</scope>
    <source>
        <strain evidence="7">Ag_rhizogenes_K599</strain>
    </source>
</reference>
<name>A0A2Z2PPN7_RHIRH</name>
<evidence type="ECO:0000256" key="4">
    <source>
        <dbReference type="PROSITE-ProRule" id="PRU00335"/>
    </source>
</evidence>
<gene>
    <name evidence="7" type="primary">bepR_3</name>
    <name evidence="7" type="ORF">AGRHK599_LOCUS5092</name>
    <name evidence="8" type="ORF">EXN68_27080</name>
</gene>
<keyword evidence="1" id="KW-0805">Transcription regulation</keyword>
<dbReference type="Proteomes" id="UP000528185">
    <property type="component" value="Unassembled WGS sequence"/>
</dbReference>
<dbReference type="InterPro" id="IPR050109">
    <property type="entry name" value="HTH-type_TetR-like_transc_reg"/>
</dbReference>
<dbReference type="GO" id="GO:0003700">
    <property type="term" value="F:DNA-binding transcription factor activity"/>
    <property type="evidence" value="ECO:0007669"/>
    <property type="project" value="TreeGrafter"/>
</dbReference>
<dbReference type="PROSITE" id="PS50977">
    <property type="entry name" value="HTH_TETR_2"/>
    <property type="match status" value="1"/>
</dbReference>
<dbReference type="PANTHER" id="PTHR30055">
    <property type="entry name" value="HTH-TYPE TRANSCRIPTIONAL REGULATOR RUTR"/>
    <property type="match status" value="1"/>
</dbReference>
<keyword evidence="3" id="KW-0804">Transcription</keyword>
<evidence type="ECO:0000313" key="8">
    <source>
        <dbReference type="EMBL" id="TRA94400.1"/>
    </source>
</evidence>
<dbReference type="PANTHER" id="PTHR30055:SF234">
    <property type="entry name" value="HTH-TYPE TRANSCRIPTIONAL REGULATOR BETI"/>
    <property type="match status" value="1"/>
</dbReference>
<keyword evidence="6" id="KW-0614">Plasmid</keyword>
<dbReference type="EMBL" id="SGNY01000016">
    <property type="protein sequence ID" value="TRA94400.1"/>
    <property type="molecule type" value="Genomic_DNA"/>
</dbReference>
<keyword evidence="2 4" id="KW-0238">DNA-binding</keyword>
<sequence length="206" mass="23423">MRRTSDEAAATRRRILRSAEAVFIEKGYDEASLQEIAAEAAVTTGAIQWHFGQKMHILLALRDELCWQARKLGSLHDAGMVEEPLKAVAEFATSAINHFADNENCRRIFQIYDKKVSDTVAFHNEDRKFQQEVRATLGSVFGSAETRKELLAPWTSDTAAYTFWFAMRGTFQTWLEDDSRFDLKSDGMRIVQTMLSSYQRADLVTG</sequence>
<evidence type="ECO:0000259" key="5">
    <source>
        <dbReference type="PROSITE" id="PS50977"/>
    </source>
</evidence>
<feature type="DNA-binding region" description="H-T-H motif" evidence="4">
    <location>
        <begin position="32"/>
        <end position="51"/>
    </location>
</feature>
<dbReference type="Pfam" id="PF00440">
    <property type="entry name" value="TetR_N"/>
    <property type="match status" value="1"/>
</dbReference>
<evidence type="ECO:0000313" key="10">
    <source>
        <dbReference type="Proteomes" id="UP000528185"/>
    </source>
</evidence>
<dbReference type="OrthoDB" id="9798857at2"/>
<dbReference type="Gene3D" id="1.10.357.10">
    <property type="entry name" value="Tetracycline Repressor, domain 2"/>
    <property type="match status" value="1"/>
</dbReference>
<dbReference type="InterPro" id="IPR001647">
    <property type="entry name" value="HTH_TetR"/>
</dbReference>
<evidence type="ECO:0000313" key="6">
    <source>
        <dbReference type="EMBL" id="ASK42066.1"/>
    </source>
</evidence>
<dbReference type="AlphaFoldDB" id="A0A2Z2PPN7"/>
<evidence type="ECO:0000256" key="1">
    <source>
        <dbReference type="ARBA" id="ARBA00023015"/>
    </source>
</evidence>
<dbReference type="EMBL" id="KY000033">
    <property type="protein sequence ID" value="ASK42066.1"/>
    <property type="molecule type" value="Genomic_DNA"/>
</dbReference>
<geneLocation type="plasmid" evidence="6">
    <name>pRi_26-59</name>
</geneLocation>
<dbReference type="GeneID" id="79865121"/>
<reference evidence="8 9" key="2">
    <citation type="journal article" date="2019" name="Appl. Microbiol. Biotechnol.">
        <title>Differential efficiency of wild type rhizogenic strains for rol gene transformation of plants.</title>
        <authorList>
            <person name="Desmet S."/>
            <person name="De Keyser E."/>
            <person name="Van Vaerenbergh J."/>
            <person name="Baeyen S."/>
            <person name="Van Huylenbroeck J."/>
            <person name="Geelen D."/>
            <person name="Dhooghe E."/>
        </authorList>
    </citation>
    <scope>NUCLEOTIDE SEQUENCE [LARGE SCALE GENOMIC DNA]</scope>
    <source>
        <strain evidence="8 9">GBBC3284</strain>
    </source>
</reference>
<reference evidence="6" key="1">
    <citation type="submission" date="2016-10" db="EMBL/GenBank/DDBJ databases">
        <title>Agrobacterium Ti plasmids: Classification based on T-DNA and Vir regions organization.</title>
        <authorList>
            <person name="Nabi N."/>
            <person name="Vial L."/>
            <person name="Ben Hafsa A."/>
            <person name="Chapulliot D."/>
            <person name="Berard A."/>
            <person name="Chauveau A."/>
            <person name="Le Paslier M.-C."/>
            <person name="Harzallah Skhiri F."/>
            <person name="Brunel D."/>
            <person name="Nesme X."/>
            <person name="Chaouachi M."/>
        </authorList>
    </citation>
    <scope>NUCLEOTIDE SEQUENCE</scope>
    <source>
        <strain evidence="6">26-59</strain>
        <plasmid evidence="6">pRi_26-59</plasmid>
    </source>
</reference>
<organism evidence="6">
    <name type="scientific">Rhizobium rhizogenes</name>
    <name type="common">Agrobacterium rhizogenes</name>
    <dbReference type="NCBI Taxonomy" id="359"/>
    <lineage>
        <taxon>Bacteria</taxon>
        <taxon>Pseudomonadati</taxon>
        <taxon>Pseudomonadota</taxon>
        <taxon>Alphaproteobacteria</taxon>
        <taxon>Hyphomicrobiales</taxon>
        <taxon>Rhizobiaceae</taxon>
        <taxon>Rhizobium/Agrobacterium group</taxon>
        <taxon>Rhizobium</taxon>
    </lineage>
</organism>
<proteinExistence type="predicted"/>
<protein>
    <submittedName>
        <fullName evidence="7">HTH-type transcriptional repressor BepR</fullName>
    </submittedName>
    <submittedName>
        <fullName evidence="8">TetR/AcrR family transcriptional regulator</fullName>
    </submittedName>
</protein>